<gene>
    <name evidence="1" type="ORF">SAY86_008455</name>
</gene>
<proteinExistence type="predicted"/>
<keyword evidence="2" id="KW-1185">Reference proteome</keyword>
<dbReference type="Proteomes" id="UP001346149">
    <property type="component" value="Unassembled WGS sequence"/>
</dbReference>
<dbReference type="AlphaFoldDB" id="A0AAN7KA75"/>
<reference evidence="1 2" key="1">
    <citation type="journal article" date="2023" name="Hortic Res">
        <title>Pangenome of water caltrop reveals structural variations and asymmetric subgenome divergence after allopolyploidization.</title>
        <authorList>
            <person name="Zhang X."/>
            <person name="Chen Y."/>
            <person name="Wang L."/>
            <person name="Yuan Y."/>
            <person name="Fang M."/>
            <person name="Shi L."/>
            <person name="Lu R."/>
            <person name="Comes H.P."/>
            <person name="Ma Y."/>
            <person name="Chen Y."/>
            <person name="Huang G."/>
            <person name="Zhou Y."/>
            <person name="Zheng Z."/>
            <person name="Qiu Y."/>
        </authorList>
    </citation>
    <scope>NUCLEOTIDE SEQUENCE [LARGE SCALE GENOMIC DNA]</scope>
    <source>
        <strain evidence="1">F231</strain>
    </source>
</reference>
<protein>
    <submittedName>
        <fullName evidence="1">Uncharacterized protein</fullName>
    </submittedName>
</protein>
<sequence>MNPGCVNKDLIFPNNKLTSTEIGLQLSREDQRALLAVTGAWFQHISTGTGPIDNIFANLADLGHATIFTVSVRCRLFLVLEMEFDIASLCRIKFGGEAPIR</sequence>
<dbReference type="EMBL" id="JAXQNO010000024">
    <property type="protein sequence ID" value="KAK4762687.1"/>
    <property type="molecule type" value="Genomic_DNA"/>
</dbReference>
<comment type="caution">
    <text evidence="1">The sequence shown here is derived from an EMBL/GenBank/DDBJ whole genome shotgun (WGS) entry which is preliminary data.</text>
</comment>
<organism evidence="1 2">
    <name type="scientific">Trapa natans</name>
    <name type="common">Water chestnut</name>
    <dbReference type="NCBI Taxonomy" id="22666"/>
    <lineage>
        <taxon>Eukaryota</taxon>
        <taxon>Viridiplantae</taxon>
        <taxon>Streptophyta</taxon>
        <taxon>Embryophyta</taxon>
        <taxon>Tracheophyta</taxon>
        <taxon>Spermatophyta</taxon>
        <taxon>Magnoliopsida</taxon>
        <taxon>eudicotyledons</taxon>
        <taxon>Gunneridae</taxon>
        <taxon>Pentapetalae</taxon>
        <taxon>rosids</taxon>
        <taxon>malvids</taxon>
        <taxon>Myrtales</taxon>
        <taxon>Lythraceae</taxon>
        <taxon>Trapa</taxon>
    </lineage>
</organism>
<name>A0AAN7KA75_TRANT</name>
<dbReference type="Gene3D" id="1.10.3460.10">
    <property type="entry name" value="Chlorophyll a/b binding protein domain"/>
    <property type="match status" value="1"/>
</dbReference>
<evidence type="ECO:0000313" key="2">
    <source>
        <dbReference type="Proteomes" id="UP001346149"/>
    </source>
</evidence>
<accession>A0AAN7KA75</accession>
<evidence type="ECO:0000313" key="1">
    <source>
        <dbReference type="EMBL" id="KAK4762687.1"/>
    </source>
</evidence>